<evidence type="ECO:0000256" key="1">
    <source>
        <dbReference type="SAM" id="MobiDB-lite"/>
    </source>
</evidence>
<dbReference type="Proteomes" id="UP000078225">
    <property type="component" value="Unassembled WGS sequence"/>
</dbReference>
<name>A0A1B7L9A8_9ENTR</name>
<feature type="compositionally biased region" description="Low complexity" evidence="1">
    <location>
        <begin position="283"/>
        <end position="315"/>
    </location>
</feature>
<protein>
    <submittedName>
        <fullName evidence="3">Uncharacterized protein</fullName>
    </submittedName>
</protein>
<keyword evidence="2" id="KW-0812">Transmembrane</keyword>
<feature type="transmembrane region" description="Helical" evidence="2">
    <location>
        <begin position="875"/>
        <end position="893"/>
    </location>
</feature>
<feature type="compositionally biased region" description="Polar residues" evidence="1">
    <location>
        <begin position="358"/>
        <end position="370"/>
    </location>
</feature>
<feature type="transmembrane region" description="Helical" evidence="2">
    <location>
        <begin position="818"/>
        <end position="838"/>
    </location>
</feature>
<dbReference type="RefSeq" id="WP_064594900.1">
    <property type="nucleotide sequence ID" value="NZ_CP134782.1"/>
</dbReference>
<feature type="transmembrane region" description="Helical" evidence="2">
    <location>
        <begin position="845"/>
        <end position="863"/>
    </location>
</feature>
<keyword evidence="2" id="KW-1133">Transmembrane helix</keyword>
<sequence length="900" mass="100588">MINPEFSLLSLIRKPVQQFSRRIPFWLLCCGLYVGLPGGFPMPGYSAQNNLVEPLKAYKTCSQQLTPNDDRYLGRVIQTQLASLYQKNEDFQAQLKKNSRPLTDGIVGPTTRYWLDYFCGEFAFSAPASSTNQHQYFIESLLIDLSRAAQLNTLFPTWRTVIKPPELLHLTSAEIVKRLTQSTPHADNGGGTSTPATSPGEDRPDSDTEAYYYQLTENDFASLALRQTVLEEFAKLEKQQFDQRSQLYNQLSGLFTQLNIPITPQLNLDNLIDSYTIEVHQPSTSSTTSTSTSQITSSANNDASTGNNDTSTGTSAANTDSKNTTANNTSGTTDKVNADSNQTGTENSNTTTPNTSNQVVETSTQSNTETTAQQLVWQVNSEELSKTIKQSGITALSKEELKALTPLQDEVFPSLYLLKTAVKASGISPASLQDKGVFTLARKTGLSPVHAIPMQWVAPPDCNCQDSVRSVFNVGTFYGFYPYWQHLSKGQTLDFSRLDRIGYIGAVMKPEGNGNTLVLPQNWLADPRFSQFIQTSHRYRTKLDLVVTTPRNLSRAQLTALFTDDMVKRLVASVTTPMDKYLINNVQPWISFGIETVPAMADGITLDIDLSVLNTPESQQAFFSFLDKLKIALRQSYQPKSVASDLDYPAQSNDEYYLNIILPIKDMVTPGNNFYNFKNIDTLTHLTNLLVVRPGSPETRDNAKDALTQIKELQQWLSNQTDQSEVQQVYKRLVPMLITEDNRNQTQALTQLVNLSSWSFLGAAYWPLPLSSTNEKLIEKTFFPSATQYPKPINQLLNSINSLLNWFCIYRLELRAGLFVSFVFIIAFLVACIWCFPLRKHLSRVPFVALTSISISGLMLVFVADPAFQNYQGPIMLVSIVVIGWILFAVRMVRKEGDKP</sequence>
<reference evidence="4" key="1">
    <citation type="submission" date="2016-05" db="EMBL/GenBank/DDBJ databases">
        <authorList>
            <person name="Behera P."/>
            <person name="Vaishampayan P."/>
            <person name="Singh N."/>
            <person name="Raina V."/>
            <person name="Suar M."/>
            <person name="Pattnaik A."/>
            <person name="Rastogi G."/>
        </authorList>
    </citation>
    <scope>NUCLEOTIDE SEQUENCE [LARGE SCALE GENOMIC DNA]</scope>
    <source>
        <strain evidence="4">MP23</strain>
    </source>
</reference>
<organism evidence="3 4">
    <name type="scientific">Mangrovibacter phragmitis</name>
    <dbReference type="NCBI Taxonomy" id="1691903"/>
    <lineage>
        <taxon>Bacteria</taxon>
        <taxon>Pseudomonadati</taxon>
        <taxon>Pseudomonadota</taxon>
        <taxon>Gammaproteobacteria</taxon>
        <taxon>Enterobacterales</taxon>
        <taxon>Enterobacteriaceae</taxon>
        <taxon>Mangrovibacter</taxon>
    </lineage>
</organism>
<evidence type="ECO:0000313" key="3">
    <source>
        <dbReference type="EMBL" id="OAT78906.1"/>
    </source>
</evidence>
<evidence type="ECO:0000313" key="4">
    <source>
        <dbReference type="Proteomes" id="UP000078225"/>
    </source>
</evidence>
<comment type="caution">
    <text evidence="3">The sequence shown here is derived from an EMBL/GenBank/DDBJ whole genome shotgun (WGS) entry which is preliminary data.</text>
</comment>
<gene>
    <name evidence="3" type="ORF">A9B99_04195</name>
</gene>
<feature type="region of interest" description="Disordered" evidence="1">
    <location>
        <begin position="281"/>
        <end position="370"/>
    </location>
</feature>
<proteinExistence type="predicted"/>
<feature type="compositionally biased region" description="Low complexity" evidence="1">
    <location>
        <begin position="340"/>
        <end position="357"/>
    </location>
</feature>
<dbReference type="STRING" id="1691903.A9B99_04195"/>
<dbReference type="OrthoDB" id="8540209at2"/>
<dbReference type="AlphaFoldDB" id="A0A1B7L9A8"/>
<feature type="region of interest" description="Disordered" evidence="1">
    <location>
        <begin position="181"/>
        <end position="207"/>
    </location>
</feature>
<keyword evidence="4" id="KW-1185">Reference proteome</keyword>
<feature type="compositionally biased region" description="Polar residues" evidence="1">
    <location>
        <begin position="316"/>
        <end position="339"/>
    </location>
</feature>
<dbReference type="EMBL" id="LYRP01000001">
    <property type="protein sequence ID" value="OAT78906.1"/>
    <property type="molecule type" value="Genomic_DNA"/>
</dbReference>
<keyword evidence="2" id="KW-0472">Membrane</keyword>
<accession>A0A1B7L9A8</accession>
<evidence type="ECO:0000256" key="2">
    <source>
        <dbReference type="SAM" id="Phobius"/>
    </source>
</evidence>